<dbReference type="Gene3D" id="3.40.1360.10">
    <property type="match status" value="1"/>
</dbReference>
<proteinExistence type="inferred from homology"/>
<feature type="compositionally biased region" description="Basic and acidic residues" evidence="13">
    <location>
        <begin position="456"/>
        <end position="470"/>
    </location>
</feature>
<dbReference type="InterPro" id="IPR036977">
    <property type="entry name" value="DNA_primase_Znf_CHC2"/>
</dbReference>
<protein>
    <recommendedName>
        <fullName evidence="12">DNA primase</fullName>
        <ecNumber evidence="12">2.7.7.101</ecNumber>
    </recommendedName>
</protein>
<dbReference type="Pfam" id="PF08275">
    <property type="entry name" value="DNAG_N"/>
    <property type="match status" value="1"/>
</dbReference>
<evidence type="ECO:0000256" key="10">
    <source>
        <dbReference type="ARBA" id="ARBA00023125"/>
    </source>
</evidence>
<dbReference type="InterPro" id="IPR037068">
    <property type="entry name" value="DNA_primase_core_N_sf"/>
</dbReference>
<dbReference type="InterPro" id="IPR019475">
    <property type="entry name" value="DNA_primase_DnaB-bd"/>
</dbReference>
<comment type="domain">
    <text evidence="12">Contains an N-terminal zinc-binding domain, a central core domain that contains the primase activity, and a C-terminal DnaB-binding domain.</text>
</comment>
<dbReference type="InterPro" id="IPR050219">
    <property type="entry name" value="DnaG_primase"/>
</dbReference>
<dbReference type="Pfam" id="PF10410">
    <property type="entry name" value="DnaB_bind"/>
    <property type="match status" value="1"/>
</dbReference>
<evidence type="ECO:0000256" key="5">
    <source>
        <dbReference type="ARBA" id="ARBA00022705"/>
    </source>
</evidence>
<keyword evidence="6 12" id="KW-0479">Metal-binding</keyword>
<dbReference type="NCBIfam" id="TIGR01391">
    <property type="entry name" value="dnaG"/>
    <property type="match status" value="1"/>
</dbReference>
<accession>A0ABU5QQS0</accession>
<evidence type="ECO:0000256" key="11">
    <source>
        <dbReference type="ARBA" id="ARBA00023163"/>
    </source>
</evidence>
<keyword evidence="3 12" id="KW-0808">Transferase</keyword>
<evidence type="ECO:0000256" key="3">
    <source>
        <dbReference type="ARBA" id="ARBA00022679"/>
    </source>
</evidence>
<organism evidence="15 16">
    <name type="scientific">Arcicella aquatica</name>
    <dbReference type="NCBI Taxonomy" id="217141"/>
    <lineage>
        <taxon>Bacteria</taxon>
        <taxon>Pseudomonadati</taxon>
        <taxon>Bacteroidota</taxon>
        <taxon>Cytophagia</taxon>
        <taxon>Cytophagales</taxon>
        <taxon>Flectobacillaceae</taxon>
        <taxon>Arcicella</taxon>
    </lineage>
</organism>
<dbReference type="Proteomes" id="UP001304671">
    <property type="component" value="Unassembled WGS sequence"/>
</dbReference>
<dbReference type="PANTHER" id="PTHR30313:SF2">
    <property type="entry name" value="DNA PRIMASE"/>
    <property type="match status" value="1"/>
</dbReference>
<comment type="caution">
    <text evidence="15">The sequence shown here is derived from an EMBL/GenBank/DDBJ whole genome shotgun (WGS) entry which is preliminary data.</text>
</comment>
<evidence type="ECO:0000256" key="8">
    <source>
        <dbReference type="ARBA" id="ARBA00022833"/>
    </source>
</evidence>
<evidence type="ECO:0000256" key="6">
    <source>
        <dbReference type="ARBA" id="ARBA00022723"/>
    </source>
</evidence>
<feature type="region of interest" description="Disordered" evidence="13">
    <location>
        <begin position="456"/>
        <end position="489"/>
    </location>
</feature>
<dbReference type="SMART" id="SM00493">
    <property type="entry name" value="TOPRIM"/>
    <property type="match status" value="1"/>
</dbReference>
<evidence type="ECO:0000256" key="9">
    <source>
        <dbReference type="ARBA" id="ARBA00022842"/>
    </source>
</evidence>
<name>A0ABU5QQS0_9BACT</name>
<evidence type="ECO:0000256" key="13">
    <source>
        <dbReference type="SAM" id="MobiDB-lite"/>
    </source>
</evidence>
<gene>
    <name evidence="12 15" type="primary">dnaG</name>
    <name evidence="15" type="ORF">VB264_16660</name>
</gene>
<evidence type="ECO:0000256" key="2">
    <source>
        <dbReference type="ARBA" id="ARBA00022515"/>
    </source>
</evidence>
<sequence>MICTTQKGVILSMRIDESTIERIRQSADIADVIGDYVSLKKKGANLWACCPFHGEKSPSFSVSPAKGIYKCFGCGKAGDAIRFIMDIEGLGYGEALRHLAKKYGIEIQETQLSDEQQLAQNERESLLIALNYAKSYYQDNLFQHEEGKNIAYPYFKERGFSDKTIRTFELGYSLDNWDAFTKEAVRNGYNVDILVKAGLTILKGNENETVQQNQKTFDRFRNRVTFPIHNVSGKVIAFGARILKNDKTQAKYLNSPETEVYHKSNVLYGIYQAKNAIRTKDVCYLVEGYTDVISLHQAGIENVVASSGTSLTIEQIRLIARFSQNITVLYDGDPAGIKASLRGMDMILEEGLNVKLVVFPEGEDPDSYVQKIGSDAFVEYIQKTASDFITFKAELSLKEAGSDPFKRAELIKDMVASISKIPDSIKRSVFFQKTANLMQIDEGILIAESNKISLERSKQREKDNQRDANRQRLQNDLPSGVTLSKPEPNVNFDDLPSFSEEDEFSGFPTDFIPNNRTTNVQNIQPNIPVSPPKVLTGIALQEKECVRLLISHGIKEVDPGVAPGVTLMQYILSEIDGMNFGTPIYHDILTMCRERFTQGVVLDTKFFISHSNPTIQQEAINLVTERYSASEAWLKYEIIVPTEDDKLADLAYQNILRLKKAFNDQQMKDLMQQLAKTSDADEQTHLLGLFMKAKEIEKQISKELGTVVGR</sequence>
<dbReference type="InterPro" id="IPR030846">
    <property type="entry name" value="DnaG_bac"/>
</dbReference>
<evidence type="ECO:0000313" key="16">
    <source>
        <dbReference type="Proteomes" id="UP001304671"/>
    </source>
</evidence>
<keyword evidence="8 12" id="KW-0862">Zinc</keyword>
<dbReference type="EMBL" id="JAYFUL010000030">
    <property type="protein sequence ID" value="MEA5259433.1"/>
    <property type="molecule type" value="Genomic_DNA"/>
</dbReference>
<keyword evidence="11 12" id="KW-0804">Transcription</keyword>
<dbReference type="SMART" id="SM00400">
    <property type="entry name" value="ZnF_CHCC"/>
    <property type="match status" value="1"/>
</dbReference>
<evidence type="ECO:0000259" key="14">
    <source>
        <dbReference type="PROSITE" id="PS50880"/>
    </source>
</evidence>
<dbReference type="CDD" id="cd03364">
    <property type="entry name" value="TOPRIM_DnaG_primases"/>
    <property type="match status" value="1"/>
</dbReference>
<feature type="domain" description="Toprim" evidence="14">
    <location>
        <begin position="281"/>
        <end position="362"/>
    </location>
</feature>
<keyword evidence="7 12" id="KW-0863">Zinc-finger</keyword>
<dbReference type="PROSITE" id="PS50880">
    <property type="entry name" value="TOPRIM"/>
    <property type="match status" value="1"/>
</dbReference>
<comment type="catalytic activity">
    <reaction evidence="12">
        <text>ssDNA + n NTP = ssDNA/pppN(pN)n-1 hybrid + (n-1) diphosphate.</text>
        <dbReference type="EC" id="2.7.7.101"/>
    </reaction>
</comment>
<dbReference type="InterPro" id="IPR006295">
    <property type="entry name" value="DNA_primase_DnaG"/>
</dbReference>
<keyword evidence="5 12" id="KW-0235">DNA replication</keyword>
<dbReference type="SUPFAM" id="SSF57783">
    <property type="entry name" value="Zinc beta-ribbon"/>
    <property type="match status" value="1"/>
</dbReference>
<keyword evidence="4 12" id="KW-0548">Nucleotidyltransferase</keyword>
<evidence type="ECO:0000313" key="15">
    <source>
        <dbReference type="EMBL" id="MEA5259433.1"/>
    </source>
</evidence>
<dbReference type="HAMAP" id="MF_00974">
    <property type="entry name" value="DNA_primase_DnaG"/>
    <property type="match status" value="1"/>
</dbReference>
<evidence type="ECO:0000256" key="4">
    <source>
        <dbReference type="ARBA" id="ARBA00022695"/>
    </source>
</evidence>
<reference evidence="15 16" key="1">
    <citation type="submission" date="2023-12" db="EMBL/GenBank/DDBJ databases">
        <title>Novel species of the genus Arcicella isolated from rivers.</title>
        <authorList>
            <person name="Lu H."/>
        </authorList>
    </citation>
    <scope>NUCLEOTIDE SEQUENCE [LARGE SCALE GENOMIC DNA]</scope>
    <source>
        <strain evidence="15 16">LMG 21963</strain>
    </source>
</reference>
<dbReference type="SUPFAM" id="SSF56731">
    <property type="entry name" value="DNA primase core"/>
    <property type="match status" value="1"/>
</dbReference>
<comment type="similarity">
    <text evidence="12">Belongs to the DnaG primase family.</text>
</comment>
<dbReference type="InterPro" id="IPR006171">
    <property type="entry name" value="TOPRIM_dom"/>
</dbReference>
<feature type="zinc finger region" description="CHC2-type" evidence="12">
    <location>
        <begin position="50"/>
        <end position="74"/>
    </location>
</feature>
<evidence type="ECO:0000256" key="7">
    <source>
        <dbReference type="ARBA" id="ARBA00022771"/>
    </source>
</evidence>
<keyword evidence="2 12" id="KW-0639">Primosome</keyword>
<keyword evidence="10 12" id="KW-0238">DNA-binding</keyword>
<dbReference type="Gene3D" id="3.90.980.10">
    <property type="entry name" value="DNA primase, catalytic core, N-terminal domain"/>
    <property type="match status" value="1"/>
</dbReference>
<dbReference type="InterPro" id="IPR034151">
    <property type="entry name" value="TOPRIM_DnaG_bac"/>
</dbReference>
<dbReference type="InterPro" id="IPR002694">
    <property type="entry name" value="Znf_CHC2"/>
</dbReference>
<dbReference type="PIRSF" id="PIRSF002811">
    <property type="entry name" value="DnaG"/>
    <property type="match status" value="1"/>
</dbReference>
<dbReference type="Pfam" id="PF13155">
    <property type="entry name" value="Toprim_2"/>
    <property type="match status" value="1"/>
</dbReference>
<comment type="function">
    <text evidence="12">RNA polymerase that catalyzes the synthesis of short RNA molecules used as primers for DNA polymerase during DNA replication.</text>
</comment>
<keyword evidence="9" id="KW-0460">Magnesium</keyword>
<dbReference type="PANTHER" id="PTHR30313">
    <property type="entry name" value="DNA PRIMASE"/>
    <property type="match status" value="1"/>
</dbReference>
<dbReference type="InterPro" id="IPR013264">
    <property type="entry name" value="DNAG_N"/>
</dbReference>
<dbReference type="EC" id="2.7.7.101" evidence="12"/>
<evidence type="ECO:0000256" key="1">
    <source>
        <dbReference type="ARBA" id="ARBA00022478"/>
    </source>
</evidence>
<comment type="subunit">
    <text evidence="12">Monomer. Interacts with DnaB.</text>
</comment>
<keyword evidence="1 12" id="KW-0240">DNA-directed RNA polymerase</keyword>
<keyword evidence="16" id="KW-1185">Reference proteome</keyword>
<dbReference type="Gene3D" id="3.90.580.10">
    <property type="entry name" value="Zinc finger, CHC2-type domain"/>
    <property type="match status" value="1"/>
</dbReference>
<evidence type="ECO:0000256" key="12">
    <source>
        <dbReference type="HAMAP-Rule" id="MF_00974"/>
    </source>
</evidence>
<dbReference type="Pfam" id="PF01807">
    <property type="entry name" value="Zn_ribbon_DnaG"/>
    <property type="match status" value="1"/>
</dbReference>
<comment type="cofactor">
    <cofactor evidence="12">
        <name>Zn(2+)</name>
        <dbReference type="ChEBI" id="CHEBI:29105"/>
    </cofactor>
    <text evidence="12">Binds 1 zinc ion per monomer.</text>
</comment>